<feature type="signal peptide" evidence="1">
    <location>
        <begin position="1"/>
        <end position="19"/>
    </location>
</feature>
<dbReference type="AlphaFoldDB" id="A0AAE9ZCH8"/>
<dbReference type="Proteomes" id="UP001214043">
    <property type="component" value="Chromosome"/>
</dbReference>
<dbReference type="PANTHER" id="PTHR33361:SF2">
    <property type="entry name" value="DUF885 DOMAIN-CONTAINING PROTEIN"/>
    <property type="match status" value="1"/>
</dbReference>
<accession>A0AAE9ZCH8</accession>
<dbReference type="RefSeq" id="WP_274494134.1">
    <property type="nucleotide sequence ID" value="NZ_CP118166.1"/>
</dbReference>
<protein>
    <submittedName>
        <fullName evidence="2">DUF885 domain-containing protein</fullName>
    </submittedName>
</protein>
<dbReference type="PANTHER" id="PTHR33361">
    <property type="entry name" value="GLR0591 PROTEIN"/>
    <property type="match status" value="1"/>
</dbReference>
<keyword evidence="1" id="KW-0732">Signal</keyword>
<feature type="chain" id="PRO_5041999929" evidence="1">
    <location>
        <begin position="20"/>
        <end position="486"/>
    </location>
</feature>
<reference evidence="2" key="1">
    <citation type="submission" date="2023-02" db="EMBL/GenBank/DDBJ databases">
        <title>Genome sequence of Hyphococcus flavus.</title>
        <authorList>
            <person name="Rong J.-C."/>
            <person name="Zhao Q."/>
            <person name="Yi M."/>
            <person name="Wu J.-Y."/>
        </authorList>
    </citation>
    <scope>NUCLEOTIDE SEQUENCE</scope>
    <source>
        <strain evidence="2">MCCC 1K03223</strain>
    </source>
</reference>
<organism evidence="2 3">
    <name type="scientific">Hyphococcus flavus</name>
    <dbReference type="NCBI Taxonomy" id="1866326"/>
    <lineage>
        <taxon>Bacteria</taxon>
        <taxon>Pseudomonadati</taxon>
        <taxon>Pseudomonadota</taxon>
        <taxon>Alphaproteobacteria</taxon>
        <taxon>Parvularculales</taxon>
        <taxon>Parvularculaceae</taxon>
        <taxon>Hyphococcus</taxon>
    </lineage>
</organism>
<dbReference type="InterPro" id="IPR010281">
    <property type="entry name" value="DUF885"/>
</dbReference>
<dbReference type="KEGG" id="hfl:PUV54_03330"/>
<evidence type="ECO:0000256" key="1">
    <source>
        <dbReference type="SAM" id="SignalP"/>
    </source>
</evidence>
<sequence>MKQLASSAAVFFLALSANALGQAPSITADGGFAATALTECKTDLRYLNQVTGWQVTWPRQWAGVANRDDGFTEAAVEWQDAPQALDALIGKLRAGIDNDETAPRPVVLRVTQQISDLASDLETMNPRYFSESKNAKPWNGLLSVRVAPMLRMLESFLTEEYLPAAKGTPGLSGIANGEACFRNAVEFWTTLTLTKEEIESIGRRMLDDARTDLAATARLDETADDVMHRLRDAQNADDTTEEELIAISQAALDQAHDTVLGAFLYQPPRRIVVEPMANHLQASAPAGYYRPPQGDGPAGYIINPSRPGERRLMAEVIAFHEGVPGHHLFFDYPRDRESSGFNAGLLEGWAIYAEYVADEMGLYSTTLDRQGMMTKHLWAASRLLVEPGLHLGGWTREDAIGFMLDNTVLSRTEIEIEVDRYIAMPGHSLSYMLGADLILTEREQAREMLGEKFDIKDFHDVVLSPGVRPLPQVRTDVRAWVQRVNE</sequence>
<proteinExistence type="predicted"/>
<name>A0AAE9ZCH8_9PROT</name>
<gene>
    <name evidence="2" type="ORF">PUV54_03330</name>
</gene>
<keyword evidence="3" id="KW-1185">Reference proteome</keyword>
<dbReference type="Pfam" id="PF05960">
    <property type="entry name" value="DUF885"/>
    <property type="match status" value="1"/>
</dbReference>
<evidence type="ECO:0000313" key="3">
    <source>
        <dbReference type="Proteomes" id="UP001214043"/>
    </source>
</evidence>
<evidence type="ECO:0000313" key="2">
    <source>
        <dbReference type="EMBL" id="WDI32224.1"/>
    </source>
</evidence>
<dbReference type="EMBL" id="CP118166">
    <property type="protein sequence ID" value="WDI32224.1"/>
    <property type="molecule type" value="Genomic_DNA"/>
</dbReference>